<name>A0A5M3XNJ8_9ACTN</name>
<comment type="caution">
    <text evidence="3">The sequence shown here is derived from an EMBL/GenBank/DDBJ whole genome shotgun (WGS) entry which is preliminary data.</text>
</comment>
<evidence type="ECO:0000313" key="4">
    <source>
        <dbReference type="Proteomes" id="UP000377595"/>
    </source>
</evidence>
<protein>
    <recommendedName>
        <fullName evidence="5">Tricarboxylate transporter</fullName>
    </recommendedName>
</protein>
<keyword evidence="4" id="KW-1185">Reference proteome</keyword>
<dbReference type="PANTHER" id="PTHR42928:SF5">
    <property type="entry name" value="BLR1237 PROTEIN"/>
    <property type="match status" value="1"/>
</dbReference>
<dbReference type="InterPro" id="IPR042100">
    <property type="entry name" value="Bug_dom1"/>
</dbReference>
<feature type="signal peptide" evidence="2">
    <location>
        <begin position="1"/>
        <end position="20"/>
    </location>
</feature>
<comment type="similarity">
    <text evidence="1">Belongs to the UPF0065 (bug) family.</text>
</comment>
<sequence>MRRRTRAGAVVAVIAAIATACNSPSTGQVSDAKNPEEFFSGRTIRWIVPFAPGGGTDTTARQLVPFLTEHLPGHPKIQVENIDGGNGILGANQFARANPDGLTMLMTSASTNTSVLFGDPAVQFSFKDFAPIVGIPAGNTQYVSPDIGVKKPEDLLATDAQLVYGGITPGGGEISRLLSMHLLGLNVKEVFGYESRGAVQIAFSQGEVNIDGQSTAAYLESIQPLVDKGEAIPVYTTGLVENGKLVRDPAFPDLPHAAELYETVHGTPPDAELLKSFTFLVQLIHNMQKQVWLHGEAPPVAIDAMVQAFTDIQKDPDFQKTVAKSLGGYGFQSGETLKRDIDAVLNNPPDDVVTWLENYAAKEYDADLSKG</sequence>
<dbReference type="PROSITE" id="PS51257">
    <property type="entry name" value="PROKAR_LIPOPROTEIN"/>
    <property type="match status" value="1"/>
</dbReference>
<evidence type="ECO:0000256" key="1">
    <source>
        <dbReference type="ARBA" id="ARBA00006987"/>
    </source>
</evidence>
<reference evidence="3 4" key="1">
    <citation type="submission" date="2019-10" db="EMBL/GenBank/DDBJ databases">
        <title>Whole genome shotgun sequence of Acrocarpospora pleiomorpha NBRC 16267.</title>
        <authorList>
            <person name="Ichikawa N."/>
            <person name="Kimura A."/>
            <person name="Kitahashi Y."/>
            <person name="Komaki H."/>
            <person name="Oguchi A."/>
        </authorList>
    </citation>
    <scope>NUCLEOTIDE SEQUENCE [LARGE SCALE GENOMIC DNA]</scope>
    <source>
        <strain evidence="3 4">NBRC 16267</strain>
    </source>
</reference>
<feature type="chain" id="PRO_5039467109" description="Tricarboxylate transporter" evidence="2">
    <location>
        <begin position="21"/>
        <end position="371"/>
    </location>
</feature>
<evidence type="ECO:0000256" key="2">
    <source>
        <dbReference type="SAM" id="SignalP"/>
    </source>
</evidence>
<dbReference type="AlphaFoldDB" id="A0A5M3XNJ8"/>
<evidence type="ECO:0008006" key="5">
    <source>
        <dbReference type="Google" id="ProtNLM"/>
    </source>
</evidence>
<dbReference type="RefSeq" id="WP_170321533.1">
    <property type="nucleotide sequence ID" value="NZ_BAAAHM010000002.1"/>
</dbReference>
<accession>A0A5M3XNJ8</accession>
<dbReference type="EMBL" id="BLAF01000018">
    <property type="protein sequence ID" value="GES20713.1"/>
    <property type="molecule type" value="Genomic_DNA"/>
</dbReference>
<keyword evidence="2" id="KW-0732">Signal</keyword>
<dbReference type="Proteomes" id="UP000377595">
    <property type="component" value="Unassembled WGS sequence"/>
</dbReference>
<organism evidence="3 4">
    <name type="scientific">Acrocarpospora pleiomorpha</name>
    <dbReference type="NCBI Taxonomy" id="90975"/>
    <lineage>
        <taxon>Bacteria</taxon>
        <taxon>Bacillati</taxon>
        <taxon>Actinomycetota</taxon>
        <taxon>Actinomycetes</taxon>
        <taxon>Streptosporangiales</taxon>
        <taxon>Streptosporangiaceae</taxon>
        <taxon>Acrocarpospora</taxon>
    </lineage>
</organism>
<dbReference type="Gene3D" id="3.40.190.10">
    <property type="entry name" value="Periplasmic binding protein-like II"/>
    <property type="match status" value="1"/>
</dbReference>
<dbReference type="PANTHER" id="PTHR42928">
    <property type="entry name" value="TRICARBOXYLATE-BINDING PROTEIN"/>
    <property type="match status" value="1"/>
</dbReference>
<proteinExistence type="inferred from homology"/>
<dbReference type="Gene3D" id="3.40.190.150">
    <property type="entry name" value="Bordetella uptake gene, domain 1"/>
    <property type="match status" value="1"/>
</dbReference>
<gene>
    <name evidence="3" type="ORF">Aple_036090</name>
</gene>
<dbReference type="InterPro" id="IPR005064">
    <property type="entry name" value="BUG"/>
</dbReference>
<evidence type="ECO:0000313" key="3">
    <source>
        <dbReference type="EMBL" id="GES20713.1"/>
    </source>
</evidence>